<protein>
    <submittedName>
        <fullName evidence="1">Uncharacterized protein</fullName>
    </submittedName>
</protein>
<reference evidence="2" key="1">
    <citation type="submission" date="2020-05" db="EMBL/GenBank/DDBJ databases">
        <title>Frigoriglobus tundricola gen. nov., sp. nov., a psychrotolerant cellulolytic planctomycete of the family Gemmataceae with two divergent copies of 16S rRNA gene.</title>
        <authorList>
            <person name="Kulichevskaya I.S."/>
            <person name="Ivanova A.A."/>
            <person name="Naumoff D.G."/>
            <person name="Beletsky A.V."/>
            <person name="Rijpstra W.I.C."/>
            <person name="Sinninghe Damste J.S."/>
            <person name="Mardanov A.V."/>
            <person name="Ravin N.V."/>
            <person name="Dedysh S.N."/>
        </authorList>
    </citation>
    <scope>NUCLEOTIDE SEQUENCE [LARGE SCALE GENOMIC DNA]</scope>
    <source>
        <strain evidence="2">PL17</strain>
    </source>
</reference>
<gene>
    <name evidence="1" type="ORF">FTUN_7902</name>
</gene>
<name>A0A6M5Z3E9_9BACT</name>
<dbReference type="RefSeq" id="WP_171475061.1">
    <property type="nucleotide sequence ID" value="NZ_CP053452.2"/>
</dbReference>
<keyword evidence="2" id="KW-1185">Reference proteome</keyword>
<dbReference type="KEGG" id="ftj:FTUN_7902"/>
<dbReference type="EMBL" id="CP053452">
    <property type="protein sequence ID" value="QJX00277.1"/>
    <property type="molecule type" value="Genomic_DNA"/>
</dbReference>
<sequence>MPLACFPILILLAPTLDTAVQVTIRSDAGDKYYSVGITKAALDKAPIWKDDADTPPLSARKAMKLAAAMKDKLVRNPDGGHWELVSMSLVEARAGQWFWQANYEWLKDGVFTGAGRPHLRLVVLMDGTVIEPEAIEYKRR</sequence>
<proteinExistence type="predicted"/>
<dbReference type="AlphaFoldDB" id="A0A6M5Z3E9"/>
<evidence type="ECO:0000313" key="2">
    <source>
        <dbReference type="Proteomes" id="UP000503447"/>
    </source>
</evidence>
<dbReference type="Proteomes" id="UP000503447">
    <property type="component" value="Chromosome"/>
</dbReference>
<evidence type="ECO:0000313" key="1">
    <source>
        <dbReference type="EMBL" id="QJX00277.1"/>
    </source>
</evidence>
<organism evidence="1 2">
    <name type="scientific">Frigoriglobus tundricola</name>
    <dbReference type="NCBI Taxonomy" id="2774151"/>
    <lineage>
        <taxon>Bacteria</taxon>
        <taxon>Pseudomonadati</taxon>
        <taxon>Planctomycetota</taxon>
        <taxon>Planctomycetia</taxon>
        <taxon>Gemmatales</taxon>
        <taxon>Gemmataceae</taxon>
        <taxon>Frigoriglobus</taxon>
    </lineage>
</organism>
<accession>A0A6M5Z3E9</accession>